<keyword evidence="2" id="KW-1185">Reference proteome</keyword>
<accession>A0A7J7KAL3</accession>
<dbReference type="AlphaFoldDB" id="A0A7J7KAL3"/>
<dbReference type="OrthoDB" id="8063823at2759"/>
<reference evidence="1" key="1">
    <citation type="submission" date="2020-06" db="EMBL/GenBank/DDBJ databases">
        <title>Draft genome of Bugula neritina, a colonial animal packing powerful symbionts and potential medicines.</title>
        <authorList>
            <person name="Rayko M."/>
        </authorList>
    </citation>
    <scope>NUCLEOTIDE SEQUENCE [LARGE SCALE GENOMIC DNA]</scope>
    <source>
        <strain evidence="1">Kwan_BN1</strain>
    </source>
</reference>
<sequence>MCRLLGANDSRISLLIDQRDLAAPVIRRKTVSTSDSLVNIWREKLDASVDGKGLLYHRDVPEAHRWAREPTRILTGRDFVRVNHFRYNLLLAGQLKYRMCRQANIFCPVCPNRPHTLGHILQVCPRSHGPRIQRHNKICEFVHKKLLEKGFEVLWEPHIKTGRGFLKPDLMYWKKEDPDIVRVLDIGITADNVRPAVPHQEKVKKYDVDSVRKFAREVSALDSVWVGALIINWRGAIAQDSKNFMKGVIKTRDWAILSLRTLQHGVYSYDF</sequence>
<organism evidence="1 2">
    <name type="scientific">Bugula neritina</name>
    <name type="common">Brown bryozoan</name>
    <name type="synonym">Sertularia neritina</name>
    <dbReference type="NCBI Taxonomy" id="10212"/>
    <lineage>
        <taxon>Eukaryota</taxon>
        <taxon>Metazoa</taxon>
        <taxon>Spiralia</taxon>
        <taxon>Lophotrochozoa</taxon>
        <taxon>Bryozoa</taxon>
        <taxon>Gymnolaemata</taxon>
        <taxon>Cheilostomatida</taxon>
        <taxon>Flustrina</taxon>
        <taxon>Buguloidea</taxon>
        <taxon>Bugulidae</taxon>
        <taxon>Bugula</taxon>
    </lineage>
</organism>
<evidence type="ECO:0000313" key="1">
    <source>
        <dbReference type="EMBL" id="KAF6035243.1"/>
    </source>
</evidence>
<dbReference type="EMBL" id="VXIV02000909">
    <property type="protein sequence ID" value="KAF6035243.1"/>
    <property type="molecule type" value="Genomic_DNA"/>
</dbReference>
<comment type="caution">
    <text evidence="1">The sequence shown here is derived from an EMBL/GenBank/DDBJ whole genome shotgun (WGS) entry which is preliminary data.</text>
</comment>
<evidence type="ECO:0008006" key="3">
    <source>
        <dbReference type="Google" id="ProtNLM"/>
    </source>
</evidence>
<proteinExistence type="predicted"/>
<gene>
    <name evidence="1" type="ORF">EB796_006447</name>
</gene>
<dbReference type="Proteomes" id="UP000593567">
    <property type="component" value="Unassembled WGS sequence"/>
</dbReference>
<protein>
    <recommendedName>
        <fullName evidence="3">Reverse transcriptase</fullName>
    </recommendedName>
</protein>
<name>A0A7J7KAL3_BUGNE</name>
<evidence type="ECO:0000313" key="2">
    <source>
        <dbReference type="Proteomes" id="UP000593567"/>
    </source>
</evidence>